<keyword evidence="2" id="KW-0677">Repeat</keyword>
<keyword evidence="1 5" id="KW-0479">Metal-binding</keyword>
<proteinExistence type="predicted"/>
<comment type="caution">
    <text evidence="8">The sequence shown here is derived from an EMBL/GenBank/DDBJ whole genome shotgun (WGS) entry which is preliminary data.</text>
</comment>
<dbReference type="PROSITE" id="PS50103">
    <property type="entry name" value="ZF_C3H1"/>
    <property type="match status" value="1"/>
</dbReference>
<sequence>MPEHLLSIFGMEKDRVNCPFYFKIGACHDGDQCSRLHNKPSDLPDLRRSKGTTQGMAGDDDEVVHEASIKKTNCCMEN</sequence>
<feature type="zinc finger region" description="C3H1-type" evidence="5">
    <location>
        <begin position="12"/>
        <end position="40"/>
    </location>
</feature>
<evidence type="ECO:0000313" key="8">
    <source>
        <dbReference type="EMBL" id="KAJ1255949.1"/>
    </source>
</evidence>
<evidence type="ECO:0000256" key="1">
    <source>
        <dbReference type="ARBA" id="ARBA00022723"/>
    </source>
</evidence>
<gene>
    <name evidence="8" type="ORF">BS78_K129200</name>
</gene>
<dbReference type="GO" id="GO:0003723">
    <property type="term" value="F:RNA binding"/>
    <property type="evidence" value="ECO:0007669"/>
    <property type="project" value="InterPro"/>
</dbReference>
<name>A0A9W7XBM6_9POAL</name>
<dbReference type="InterPro" id="IPR009145">
    <property type="entry name" value="U2AF_small"/>
</dbReference>
<keyword evidence="3 5" id="KW-0863">Zinc-finger</keyword>
<evidence type="ECO:0000256" key="4">
    <source>
        <dbReference type="ARBA" id="ARBA00022833"/>
    </source>
</evidence>
<protein>
    <recommendedName>
        <fullName evidence="7">C3H1-type domain-containing protein</fullName>
    </recommendedName>
</protein>
<feature type="region of interest" description="Disordered" evidence="6">
    <location>
        <begin position="38"/>
        <end position="58"/>
    </location>
</feature>
<evidence type="ECO:0000256" key="6">
    <source>
        <dbReference type="SAM" id="MobiDB-lite"/>
    </source>
</evidence>
<dbReference type="PANTHER" id="PTHR12620">
    <property type="entry name" value="U2 SNRNP AUXILIARY FACTOR, SMALL SUBUNIT"/>
    <property type="match status" value="1"/>
</dbReference>
<organism evidence="8 9">
    <name type="scientific">Paspalum vaginatum</name>
    <name type="common">seashore paspalum</name>
    <dbReference type="NCBI Taxonomy" id="158149"/>
    <lineage>
        <taxon>Eukaryota</taxon>
        <taxon>Viridiplantae</taxon>
        <taxon>Streptophyta</taxon>
        <taxon>Embryophyta</taxon>
        <taxon>Tracheophyta</taxon>
        <taxon>Spermatophyta</taxon>
        <taxon>Magnoliopsida</taxon>
        <taxon>Liliopsida</taxon>
        <taxon>Poales</taxon>
        <taxon>Poaceae</taxon>
        <taxon>PACMAD clade</taxon>
        <taxon>Panicoideae</taxon>
        <taxon>Andropogonodae</taxon>
        <taxon>Paspaleae</taxon>
        <taxon>Paspalinae</taxon>
        <taxon>Paspalum</taxon>
    </lineage>
</organism>
<accession>A0A9W7XBM6</accession>
<dbReference type="GO" id="GO:0089701">
    <property type="term" value="C:U2AF complex"/>
    <property type="evidence" value="ECO:0007669"/>
    <property type="project" value="InterPro"/>
</dbReference>
<evidence type="ECO:0000313" key="9">
    <source>
        <dbReference type="Proteomes" id="UP001164776"/>
    </source>
</evidence>
<keyword evidence="9" id="KW-1185">Reference proteome</keyword>
<dbReference type="AlphaFoldDB" id="A0A9W7XBM6"/>
<dbReference type="OrthoDB" id="423462at2759"/>
<dbReference type="InterPro" id="IPR000571">
    <property type="entry name" value="Znf_CCCH"/>
</dbReference>
<evidence type="ECO:0000259" key="7">
    <source>
        <dbReference type="PROSITE" id="PS50103"/>
    </source>
</evidence>
<feature type="domain" description="C3H1-type" evidence="7">
    <location>
        <begin position="12"/>
        <end position="40"/>
    </location>
</feature>
<dbReference type="GO" id="GO:0000398">
    <property type="term" value="P:mRNA splicing, via spliceosome"/>
    <property type="evidence" value="ECO:0007669"/>
    <property type="project" value="InterPro"/>
</dbReference>
<dbReference type="GO" id="GO:0008270">
    <property type="term" value="F:zinc ion binding"/>
    <property type="evidence" value="ECO:0007669"/>
    <property type="project" value="UniProtKB-KW"/>
</dbReference>
<evidence type="ECO:0000256" key="5">
    <source>
        <dbReference type="PROSITE-ProRule" id="PRU00723"/>
    </source>
</evidence>
<dbReference type="EMBL" id="MU629606">
    <property type="protein sequence ID" value="KAJ1255949.1"/>
    <property type="molecule type" value="Genomic_DNA"/>
</dbReference>
<dbReference type="Proteomes" id="UP001164776">
    <property type="component" value="Unassembled WGS sequence"/>
</dbReference>
<dbReference type="Pfam" id="PF00642">
    <property type="entry name" value="zf-CCCH"/>
    <property type="match status" value="1"/>
</dbReference>
<evidence type="ECO:0000256" key="2">
    <source>
        <dbReference type="ARBA" id="ARBA00022737"/>
    </source>
</evidence>
<keyword evidence="4 5" id="KW-0862">Zinc</keyword>
<evidence type="ECO:0000256" key="3">
    <source>
        <dbReference type="ARBA" id="ARBA00022771"/>
    </source>
</evidence>
<feature type="compositionally biased region" description="Basic and acidic residues" evidence="6">
    <location>
        <begin position="38"/>
        <end position="48"/>
    </location>
</feature>
<reference evidence="8 9" key="1">
    <citation type="submission" date="2022-10" db="EMBL/GenBank/DDBJ databases">
        <title>WGS assembly of Paspalum vaginatum 540-79.</title>
        <authorList>
            <person name="Sun G."/>
            <person name="Wase N."/>
            <person name="Shu S."/>
            <person name="Jenkins J."/>
            <person name="Zhou B."/>
            <person name="Torres-Rodriguez J."/>
            <person name="Chen C."/>
            <person name="Sandor L."/>
            <person name="Plott C."/>
            <person name="Yoshinga Y."/>
            <person name="Daum C."/>
            <person name="Qi P."/>
            <person name="Barry K."/>
            <person name="Lipzen A."/>
            <person name="Berry L."/>
            <person name="Pedersen C."/>
            <person name="Gottilla T."/>
            <person name="Foltz A."/>
            <person name="Yu H."/>
            <person name="O'Malley R."/>
            <person name="Zhang C."/>
            <person name="Devos K."/>
            <person name="Sigmon B."/>
            <person name="Yu B."/>
            <person name="Obata T."/>
            <person name="Schmutz J."/>
            <person name="Schnable J."/>
        </authorList>
    </citation>
    <scope>NUCLEOTIDE SEQUENCE [LARGE SCALE GENOMIC DNA]</scope>
    <source>
        <strain evidence="9">cv. 540-79</strain>
    </source>
</reference>